<dbReference type="FunFam" id="3.40.50.300:FF:000947">
    <property type="entry name" value="DNA repair protein RAD50"/>
    <property type="match status" value="1"/>
</dbReference>
<evidence type="ECO:0000256" key="8">
    <source>
        <dbReference type="ARBA" id="ARBA00022763"/>
    </source>
</evidence>
<dbReference type="GO" id="GO:0006302">
    <property type="term" value="P:double-strand break repair"/>
    <property type="evidence" value="ECO:0007669"/>
    <property type="project" value="InterPro"/>
</dbReference>
<evidence type="ECO:0000256" key="12">
    <source>
        <dbReference type="ARBA" id="ARBA00023204"/>
    </source>
</evidence>
<keyword evidence="6" id="KW-0158">Chromosome</keyword>
<dbReference type="GO" id="GO:0000794">
    <property type="term" value="C:condensed nuclear chromosome"/>
    <property type="evidence" value="ECO:0007669"/>
    <property type="project" value="TreeGrafter"/>
</dbReference>
<evidence type="ECO:0000256" key="6">
    <source>
        <dbReference type="ARBA" id="ARBA00022454"/>
    </source>
</evidence>
<dbReference type="PANTHER" id="PTHR18867">
    <property type="entry name" value="RAD50"/>
    <property type="match status" value="1"/>
</dbReference>
<evidence type="ECO:0000256" key="2">
    <source>
        <dbReference type="ARBA" id="ARBA00004123"/>
    </source>
</evidence>
<dbReference type="GO" id="GO:0043047">
    <property type="term" value="F:single-stranded telomeric DNA binding"/>
    <property type="evidence" value="ECO:0007669"/>
    <property type="project" value="TreeGrafter"/>
</dbReference>
<dbReference type="GO" id="GO:0007004">
    <property type="term" value="P:telomere maintenance via telomerase"/>
    <property type="evidence" value="ECO:0007669"/>
    <property type="project" value="TreeGrafter"/>
</dbReference>
<dbReference type="GO" id="GO:0046872">
    <property type="term" value="F:metal ion binding"/>
    <property type="evidence" value="ECO:0007669"/>
    <property type="project" value="UniProtKB-KW"/>
</dbReference>
<dbReference type="GO" id="GO:0016887">
    <property type="term" value="F:ATP hydrolysis activity"/>
    <property type="evidence" value="ECO:0007669"/>
    <property type="project" value="InterPro"/>
</dbReference>
<sequence length="646" mass="74597">MSSIEKLSIQGIRSFSPQQPSVIEFYTPLTLIVGLNGSGKTTIIECLKYATTGELPPNSKGGAFIHDPKLAHESEVKAQIKLKFKNLNQQQLVLIRSLQSTQKKVKLEMKTLEALLTFRDPQTNQKMTLSSRCADFDAEIPMHMGVSAAILENVIFCHQEDSLWPLSEPAVLKRKFDDIFAATRYAKALDAIKSVSKGIKGEIQVEKVKLDHFMEKNEKAEKIQIGMEGIKRKIEKMEIEKSEIEQENKRLNEKKNEYFQQKGEISGMIQMQKEREKKMKEMIYEISERLPEVKDEECDNVIKMIEEEIERNGKSNLEKIKKEIFNLKDEISEIDLKCLEKKKELETISNLKFRKVDSAERTILDNLRLRNQIKRLNDLKIEIDKLKLEFSKFKFDLNKKNKLESEITNLISQKSVIFGELKQLEIQKNSYSLELKSDYKNVREKYSEQLIKVTSLELSQSDLDKYGKALDSAIMKYHSVKMKEINKIICELWTNTYQGTDIDTVEIRSEKECKDKGNRSYNYRVVMLKGTTELDMRGRSSAGQRVLASIIIRLALAESFGANCGILALDEPTTNLDQANIESLARSLSDIIKTKRQQANFQLIVITHDEEFVRLLGQSDYVDYYWRVARDNNQHSVIERQSITSR</sequence>
<dbReference type="GO" id="GO:0070192">
    <property type="term" value="P:chromosome organization involved in meiotic cell cycle"/>
    <property type="evidence" value="ECO:0007669"/>
    <property type="project" value="TreeGrafter"/>
</dbReference>
<keyword evidence="13" id="KW-0539">Nucleus</keyword>
<evidence type="ECO:0000256" key="11">
    <source>
        <dbReference type="ARBA" id="ARBA00023054"/>
    </source>
</evidence>
<dbReference type="GO" id="GO:0051880">
    <property type="term" value="F:G-quadruplex DNA binding"/>
    <property type="evidence" value="ECO:0007669"/>
    <property type="project" value="TreeGrafter"/>
</dbReference>
<dbReference type="AlphaFoldDB" id="A0A4P9YER8"/>
<comment type="catalytic activity">
    <reaction evidence="14">
        <text>ATP + H2O = ADP + phosphate + H(+)</text>
        <dbReference type="Rhea" id="RHEA:13065"/>
        <dbReference type="ChEBI" id="CHEBI:15377"/>
        <dbReference type="ChEBI" id="CHEBI:15378"/>
        <dbReference type="ChEBI" id="CHEBI:30616"/>
        <dbReference type="ChEBI" id="CHEBI:43474"/>
        <dbReference type="ChEBI" id="CHEBI:456216"/>
    </reaction>
</comment>
<name>A0A4P9YER8_ROZAC</name>
<keyword evidence="10" id="KW-0862">Zinc</keyword>
<keyword evidence="11 15" id="KW-0175">Coiled coil</keyword>
<keyword evidence="12" id="KW-0234">DNA repair</keyword>
<organism evidence="17 18">
    <name type="scientific">Rozella allomycis (strain CSF55)</name>
    <dbReference type="NCBI Taxonomy" id="988480"/>
    <lineage>
        <taxon>Eukaryota</taxon>
        <taxon>Fungi</taxon>
        <taxon>Fungi incertae sedis</taxon>
        <taxon>Cryptomycota</taxon>
        <taxon>Cryptomycota incertae sedis</taxon>
        <taxon>Rozella</taxon>
    </lineage>
</organism>
<keyword evidence="8" id="KW-0227">DNA damage</keyword>
<feature type="coiled-coil region" evidence="15">
    <location>
        <begin position="220"/>
        <end position="264"/>
    </location>
</feature>
<evidence type="ECO:0000256" key="15">
    <source>
        <dbReference type="SAM" id="Coils"/>
    </source>
</evidence>
<dbReference type="GO" id="GO:0000722">
    <property type="term" value="P:telomere maintenance via recombination"/>
    <property type="evidence" value="ECO:0007669"/>
    <property type="project" value="TreeGrafter"/>
</dbReference>
<reference evidence="18" key="1">
    <citation type="journal article" date="2018" name="Nat. Microbiol.">
        <title>Leveraging single-cell genomics to expand the fungal tree of life.</title>
        <authorList>
            <person name="Ahrendt S.R."/>
            <person name="Quandt C.A."/>
            <person name="Ciobanu D."/>
            <person name="Clum A."/>
            <person name="Salamov A."/>
            <person name="Andreopoulos B."/>
            <person name="Cheng J.F."/>
            <person name="Woyke T."/>
            <person name="Pelin A."/>
            <person name="Henrissat B."/>
            <person name="Reynolds N.K."/>
            <person name="Benny G.L."/>
            <person name="Smith M.E."/>
            <person name="James T.Y."/>
            <person name="Grigoriev I.V."/>
        </authorList>
    </citation>
    <scope>NUCLEOTIDE SEQUENCE [LARGE SCALE GENOMIC DNA]</scope>
    <source>
        <strain evidence="18">CSF55</strain>
    </source>
</reference>
<evidence type="ECO:0000313" key="17">
    <source>
        <dbReference type="EMBL" id="RKP17724.1"/>
    </source>
</evidence>
<evidence type="ECO:0000256" key="9">
    <source>
        <dbReference type="ARBA" id="ARBA00022801"/>
    </source>
</evidence>
<proteinExistence type="inferred from homology"/>
<comment type="similarity">
    <text evidence="4">Belongs to the SMC family. RAD50 subfamily.</text>
</comment>
<comment type="subcellular location">
    <subcellularLocation>
        <location evidence="3">Chromosome</location>
    </subcellularLocation>
    <subcellularLocation>
        <location evidence="2">Nucleus</location>
    </subcellularLocation>
</comment>
<dbReference type="InterPro" id="IPR038729">
    <property type="entry name" value="Rad50/SbcC_AAA"/>
</dbReference>
<comment type="cofactor">
    <cofactor evidence="1">
        <name>Zn(2+)</name>
        <dbReference type="ChEBI" id="CHEBI:29105"/>
    </cofactor>
</comment>
<dbReference type="GO" id="GO:0030870">
    <property type="term" value="C:Mre11 complex"/>
    <property type="evidence" value="ECO:0007669"/>
    <property type="project" value="TreeGrafter"/>
</dbReference>
<evidence type="ECO:0000256" key="5">
    <source>
        <dbReference type="ARBA" id="ARBA00017893"/>
    </source>
</evidence>
<evidence type="ECO:0000259" key="16">
    <source>
        <dbReference type="Pfam" id="PF13476"/>
    </source>
</evidence>
<evidence type="ECO:0000256" key="4">
    <source>
        <dbReference type="ARBA" id="ARBA00009439"/>
    </source>
</evidence>
<evidence type="ECO:0000256" key="10">
    <source>
        <dbReference type="ARBA" id="ARBA00022833"/>
    </source>
</evidence>
<keyword evidence="7" id="KW-0479">Metal-binding</keyword>
<evidence type="ECO:0000313" key="18">
    <source>
        <dbReference type="Proteomes" id="UP000281549"/>
    </source>
</evidence>
<protein>
    <recommendedName>
        <fullName evidence="5">DNA repair protein RAD50</fullName>
    </recommendedName>
</protein>
<dbReference type="EMBL" id="ML005697">
    <property type="protein sequence ID" value="RKP17724.1"/>
    <property type="molecule type" value="Genomic_DNA"/>
</dbReference>
<feature type="domain" description="Rad50/SbcC-type AAA" evidence="16">
    <location>
        <begin position="6"/>
        <end position="265"/>
    </location>
</feature>
<evidence type="ECO:0000256" key="3">
    <source>
        <dbReference type="ARBA" id="ARBA00004286"/>
    </source>
</evidence>
<dbReference type="Proteomes" id="UP000281549">
    <property type="component" value="Unassembled WGS sequence"/>
</dbReference>
<dbReference type="FunFam" id="3.40.50.300:FF:001195">
    <property type="entry name" value="DNA repair protein rad50"/>
    <property type="match status" value="1"/>
</dbReference>
<dbReference type="SUPFAM" id="SSF52540">
    <property type="entry name" value="P-loop containing nucleoside triphosphate hydrolases"/>
    <property type="match status" value="1"/>
</dbReference>
<evidence type="ECO:0000256" key="14">
    <source>
        <dbReference type="ARBA" id="ARBA00049360"/>
    </source>
</evidence>
<dbReference type="InterPro" id="IPR027417">
    <property type="entry name" value="P-loop_NTPase"/>
</dbReference>
<dbReference type="Gene3D" id="3.40.50.300">
    <property type="entry name" value="P-loop containing nucleotide triphosphate hydrolases"/>
    <property type="match status" value="2"/>
</dbReference>
<keyword evidence="9 17" id="KW-0378">Hydrolase</keyword>
<dbReference type="GO" id="GO:0003691">
    <property type="term" value="F:double-stranded telomeric DNA binding"/>
    <property type="evidence" value="ECO:0007669"/>
    <property type="project" value="TreeGrafter"/>
</dbReference>
<dbReference type="Pfam" id="PF13476">
    <property type="entry name" value="AAA_23"/>
    <property type="match status" value="1"/>
</dbReference>
<evidence type="ECO:0000256" key="7">
    <source>
        <dbReference type="ARBA" id="ARBA00022723"/>
    </source>
</evidence>
<gene>
    <name evidence="17" type="ORF">ROZALSC1DRAFT_16010</name>
</gene>
<accession>A0A4P9YER8</accession>
<dbReference type="PANTHER" id="PTHR18867:SF12">
    <property type="entry name" value="DNA REPAIR PROTEIN RAD50"/>
    <property type="match status" value="1"/>
</dbReference>
<evidence type="ECO:0000256" key="1">
    <source>
        <dbReference type="ARBA" id="ARBA00001947"/>
    </source>
</evidence>
<evidence type="ECO:0000256" key="13">
    <source>
        <dbReference type="ARBA" id="ARBA00023242"/>
    </source>
</evidence>